<dbReference type="EMBL" id="MU273557">
    <property type="protein sequence ID" value="KAI0032096.1"/>
    <property type="molecule type" value="Genomic_DNA"/>
</dbReference>
<sequence>MSAGIPQSLSKSYVECAVQTDERIIPSPSPTTLSLSHVLSSASVSDAGHELPLTLSPSSSRGDAYTDSSPCPAPLSEQRPAKPRLTRNKPGDTNAVELARTVSMPETAPGFLVKTELKQTHRIVSMPDPPPKHTRLSIGDSSISSDSGNMSISSAANSSFASVDDTTAGICLPSFGTELVRLHTPSPSCSSDSILIIEHNGELADGFLHPATIKEETEETDKKHKSEDDKDWISWTHSPPRPIPALHGPLSLPYARCPSGAEGTIIEEPESLPRMIWGLDSDAQSSPLEEIHETPAAVVIHPSSESTTAAAKVPPPQQSLVSIRPPAQGSENQPPAAALPPLEAQRARQMRQDTVPVGDYVRSSPLGIRRTSGQAAAEDFVYSHDPEDDGIKVSEARFYDFGKVREVPRSNKSHEFSQPTTVGNMKVTARPAPGSALPQIFIEPLSPGAYVPSRHEYAALESNQQYHGRKLMDYLPTPPSSSSPLWSPNFSPYQESLPSPSLTSYMNVSEQLRRLIHERLSDMSSPSLAPAAQIDTYPTSLPVADFNELSSPQELLKYIARREMLIASQASQATGVSQRARKLSNHSQPSYTAGTSRDRHHSSQSSLRQGYSPPSPTSPEMHLHVPRGYTTHQPRSIPLTRLIQRRLSAVPEEDAASTLRGRSPSPVPRGFDRRVRRQPSGPPSEALAYDYGVTETCAIAREGERVKVRLPLTGNARTSQEETFDQQPRPRIGSRARLPPRGPLGPNTCDDCEPEQTQKEVFRKKTPRGGNGTAVGAANGRPARKATYGASIAGRI</sequence>
<comment type="caution">
    <text evidence="1">The sequence shown here is derived from an EMBL/GenBank/DDBJ whole genome shotgun (WGS) entry which is preliminary data.</text>
</comment>
<dbReference type="Proteomes" id="UP000814128">
    <property type="component" value="Unassembled WGS sequence"/>
</dbReference>
<evidence type="ECO:0000313" key="1">
    <source>
        <dbReference type="EMBL" id="KAI0032096.1"/>
    </source>
</evidence>
<accession>A0ACB8QJU4</accession>
<reference evidence="1" key="2">
    <citation type="journal article" date="2022" name="New Phytol.">
        <title>Evolutionary transition to the ectomycorrhizal habit in the genomes of a hyperdiverse lineage of mushroom-forming fungi.</title>
        <authorList>
            <person name="Looney B."/>
            <person name="Miyauchi S."/>
            <person name="Morin E."/>
            <person name="Drula E."/>
            <person name="Courty P.E."/>
            <person name="Kohler A."/>
            <person name="Kuo A."/>
            <person name="LaButti K."/>
            <person name="Pangilinan J."/>
            <person name="Lipzen A."/>
            <person name="Riley R."/>
            <person name="Andreopoulos W."/>
            <person name="He G."/>
            <person name="Johnson J."/>
            <person name="Nolan M."/>
            <person name="Tritt A."/>
            <person name="Barry K.W."/>
            <person name="Grigoriev I.V."/>
            <person name="Nagy L.G."/>
            <person name="Hibbett D."/>
            <person name="Henrissat B."/>
            <person name="Matheny P.B."/>
            <person name="Labbe J."/>
            <person name="Martin F.M."/>
        </authorList>
    </citation>
    <scope>NUCLEOTIDE SEQUENCE</scope>
    <source>
        <strain evidence="1">EC-137</strain>
    </source>
</reference>
<reference evidence="1" key="1">
    <citation type="submission" date="2021-02" db="EMBL/GenBank/DDBJ databases">
        <authorList>
            <consortium name="DOE Joint Genome Institute"/>
            <person name="Ahrendt S."/>
            <person name="Looney B.P."/>
            <person name="Miyauchi S."/>
            <person name="Morin E."/>
            <person name="Drula E."/>
            <person name="Courty P.E."/>
            <person name="Chicoki N."/>
            <person name="Fauchery L."/>
            <person name="Kohler A."/>
            <person name="Kuo A."/>
            <person name="Labutti K."/>
            <person name="Pangilinan J."/>
            <person name="Lipzen A."/>
            <person name="Riley R."/>
            <person name="Andreopoulos W."/>
            <person name="He G."/>
            <person name="Johnson J."/>
            <person name="Barry K.W."/>
            <person name="Grigoriev I.V."/>
            <person name="Nagy L."/>
            <person name="Hibbett D."/>
            <person name="Henrissat B."/>
            <person name="Matheny P.B."/>
            <person name="Labbe J."/>
            <person name="Martin F."/>
        </authorList>
    </citation>
    <scope>NUCLEOTIDE SEQUENCE</scope>
    <source>
        <strain evidence="1">EC-137</strain>
    </source>
</reference>
<keyword evidence="2" id="KW-1185">Reference proteome</keyword>
<organism evidence="1 2">
    <name type="scientific">Vararia minispora EC-137</name>
    <dbReference type="NCBI Taxonomy" id="1314806"/>
    <lineage>
        <taxon>Eukaryota</taxon>
        <taxon>Fungi</taxon>
        <taxon>Dikarya</taxon>
        <taxon>Basidiomycota</taxon>
        <taxon>Agaricomycotina</taxon>
        <taxon>Agaricomycetes</taxon>
        <taxon>Russulales</taxon>
        <taxon>Lachnocladiaceae</taxon>
        <taxon>Vararia</taxon>
    </lineage>
</organism>
<proteinExistence type="predicted"/>
<evidence type="ECO:0000313" key="2">
    <source>
        <dbReference type="Proteomes" id="UP000814128"/>
    </source>
</evidence>
<protein>
    <submittedName>
        <fullName evidence="1">Uncharacterized protein</fullName>
    </submittedName>
</protein>
<gene>
    <name evidence="1" type="ORF">K488DRAFT_86190</name>
</gene>
<name>A0ACB8QJU4_9AGAM</name>